<protein>
    <submittedName>
        <fullName evidence="7">Membrane fusion protein, Cu(I)/Ag(I) efflux system</fullName>
    </submittedName>
</protein>
<dbReference type="GO" id="GO:0030288">
    <property type="term" value="C:outer membrane-bounded periplasmic space"/>
    <property type="evidence" value="ECO:0007669"/>
    <property type="project" value="TreeGrafter"/>
</dbReference>
<dbReference type="Pfam" id="PF19335">
    <property type="entry name" value="HMBD"/>
    <property type="match status" value="1"/>
</dbReference>
<dbReference type="InterPro" id="IPR045800">
    <property type="entry name" value="HMBD"/>
</dbReference>
<evidence type="ECO:0000259" key="6">
    <source>
        <dbReference type="Pfam" id="PF25967"/>
    </source>
</evidence>
<dbReference type="GO" id="GO:0060003">
    <property type="term" value="P:copper ion export"/>
    <property type="evidence" value="ECO:0007669"/>
    <property type="project" value="TreeGrafter"/>
</dbReference>
<accession>A0A450ZEZ4</accession>
<evidence type="ECO:0000313" key="7">
    <source>
        <dbReference type="EMBL" id="VFK52375.1"/>
    </source>
</evidence>
<organism evidence="7">
    <name type="scientific">Candidatus Kentrum sp. TC</name>
    <dbReference type="NCBI Taxonomy" id="2126339"/>
    <lineage>
        <taxon>Bacteria</taxon>
        <taxon>Pseudomonadati</taxon>
        <taxon>Pseudomonadota</taxon>
        <taxon>Gammaproteobacteria</taxon>
        <taxon>Candidatus Kentrum</taxon>
    </lineage>
</organism>
<dbReference type="InterPro" id="IPR006143">
    <property type="entry name" value="RND_pump_MFP"/>
</dbReference>
<dbReference type="EMBL" id="CAADFW010000129">
    <property type="protein sequence ID" value="VFK64514.1"/>
    <property type="molecule type" value="Genomic_DNA"/>
</dbReference>
<dbReference type="PANTHER" id="PTHR30097:SF15">
    <property type="entry name" value="CATION EFFLUX SYSTEM PROTEIN CUSB"/>
    <property type="match status" value="1"/>
</dbReference>
<comment type="similarity">
    <text evidence="1">Belongs to the membrane fusion protein (MFP) (TC 8.A.1) family.</text>
</comment>
<dbReference type="Gene3D" id="2.40.50.100">
    <property type="match status" value="1"/>
</dbReference>
<dbReference type="EMBL" id="CAADFS010000174">
    <property type="protein sequence ID" value="VFK52375.1"/>
    <property type="molecule type" value="Genomic_DNA"/>
</dbReference>
<reference evidence="7" key="1">
    <citation type="submission" date="2019-02" db="EMBL/GenBank/DDBJ databases">
        <authorList>
            <person name="Gruber-Vodicka R. H."/>
            <person name="Seah K. B. B."/>
        </authorList>
    </citation>
    <scope>NUCLEOTIDE SEQUENCE</scope>
    <source>
        <strain evidence="7">BECK_BZ123</strain>
        <strain evidence="8">BECK_BZ126</strain>
    </source>
</reference>
<feature type="domain" description="CusB-like beta-barrel" evidence="5">
    <location>
        <begin position="260"/>
        <end position="336"/>
    </location>
</feature>
<dbReference type="Pfam" id="PF25954">
    <property type="entry name" value="Beta-barrel_RND_2"/>
    <property type="match status" value="1"/>
</dbReference>
<dbReference type="GO" id="GO:0022857">
    <property type="term" value="F:transmembrane transporter activity"/>
    <property type="evidence" value="ECO:0007669"/>
    <property type="project" value="InterPro"/>
</dbReference>
<evidence type="ECO:0000259" key="4">
    <source>
        <dbReference type="Pfam" id="PF25919"/>
    </source>
</evidence>
<feature type="domain" description="Heavy metal binding" evidence="3">
    <location>
        <begin position="49"/>
        <end position="75"/>
    </location>
</feature>
<feature type="domain" description="Multidrug resistance protein MdtA-like C-terminal permuted SH3" evidence="6">
    <location>
        <begin position="344"/>
        <end position="398"/>
    </location>
</feature>
<dbReference type="InterPro" id="IPR051909">
    <property type="entry name" value="MFP_Cation_Efflux"/>
</dbReference>
<dbReference type="Pfam" id="PF25919">
    <property type="entry name" value="BSH_CusB"/>
    <property type="match status" value="1"/>
</dbReference>
<proteinExistence type="inferred from homology"/>
<dbReference type="InterPro" id="IPR058627">
    <property type="entry name" value="MdtA-like_C"/>
</dbReference>
<dbReference type="PANTHER" id="PTHR30097">
    <property type="entry name" value="CATION EFFLUX SYSTEM PROTEIN CUSB"/>
    <property type="match status" value="1"/>
</dbReference>
<dbReference type="InterPro" id="IPR058790">
    <property type="entry name" value="BSH_CusB"/>
</dbReference>
<gene>
    <name evidence="7" type="ORF">BECKTC1821D_GA0114238_11742</name>
    <name evidence="8" type="ORF">BECKTC1821F_GA0114240_11292</name>
</gene>
<dbReference type="FunFam" id="2.40.30.170:FF:000010">
    <property type="entry name" value="Efflux RND transporter periplasmic adaptor subunit"/>
    <property type="match status" value="1"/>
</dbReference>
<dbReference type="AlphaFoldDB" id="A0A450ZEZ4"/>
<keyword evidence="2" id="KW-0813">Transport</keyword>
<dbReference type="Gene3D" id="2.40.30.170">
    <property type="match status" value="1"/>
</dbReference>
<sequence>MTAIEPVSGPHTKVIPRFPTRRGPHPMLIFILFLTMMSIMGHGWASERYTCPMHPHYIADRMGTCPICGMDLVPVEDDSGMKSDHGIHDGEPDVDARAVIAISPETIQNIGVRTENATMTRFGADVRSYGLVKENARNTHVISGRVAGWIEELNITAVGDEVKKGDLLFTLYSPDLISAQQDYIAAMASGKKQRIYSSTKRLQSLGVGPKALKQIEVKRRKLEHLPFYAETDGVVSHLMANRGSYITPGMRIAIIQDYSSVWIDASVAEKDLRFLEKNSKATVTFPNLGSMERSARIDYIHPTINPDSRTGRARLVLDNTEGSLKPGAYADVVFETKIDKRLGIPSEAILKSSDGDFVVVALGEGRFQSRKIETGIQNKGRTEIAHGLEKGETVVVSGQFLIDSESSLRESFRKLQKTQTPLALLKLSPDQQTMIDHSIDAALYLHESITSGDELEPEMLMPALQSNDRLLSKFRGTKLQFILRDANKALILAKEAITAREQRQALAQLVLALKPWITEGRPKYYKEGGIKLHLDHGAGDYWLQLEGDIAHPYGNGHAVEMELPDKVDVKASTAIVAPTGGAHAEHR</sequence>
<feature type="domain" description="CusB-like barrel-sandwich hybrid" evidence="4">
    <location>
        <begin position="140"/>
        <end position="256"/>
    </location>
</feature>
<evidence type="ECO:0000259" key="5">
    <source>
        <dbReference type="Pfam" id="PF25954"/>
    </source>
</evidence>
<evidence type="ECO:0000256" key="1">
    <source>
        <dbReference type="ARBA" id="ARBA00009477"/>
    </source>
</evidence>
<dbReference type="GO" id="GO:0046914">
    <property type="term" value="F:transition metal ion binding"/>
    <property type="evidence" value="ECO:0007669"/>
    <property type="project" value="TreeGrafter"/>
</dbReference>
<dbReference type="Pfam" id="PF25967">
    <property type="entry name" value="RND-MFP_C"/>
    <property type="match status" value="1"/>
</dbReference>
<evidence type="ECO:0000259" key="3">
    <source>
        <dbReference type="Pfam" id="PF19335"/>
    </source>
</evidence>
<evidence type="ECO:0000256" key="2">
    <source>
        <dbReference type="ARBA" id="ARBA00022448"/>
    </source>
</evidence>
<dbReference type="NCBIfam" id="TIGR01730">
    <property type="entry name" value="RND_mfp"/>
    <property type="match status" value="1"/>
</dbReference>
<dbReference type="SUPFAM" id="SSF111369">
    <property type="entry name" value="HlyD-like secretion proteins"/>
    <property type="match status" value="1"/>
</dbReference>
<dbReference type="Gene3D" id="2.40.420.20">
    <property type="match status" value="1"/>
</dbReference>
<name>A0A450ZEZ4_9GAMM</name>
<dbReference type="InterPro" id="IPR058792">
    <property type="entry name" value="Beta-barrel_RND_2"/>
</dbReference>
<evidence type="ECO:0000313" key="8">
    <source>
        <dbReference type="EMBL" id="VFK64514.1"/>
    </source>
</evidence>
<dbReference type="GO" id="GO:0016020">
    <property type="term" value="C:membrane"/>
    <property type="evidence" value="ECO:0007669"/>
    <property type="project" value="InterPro"/>
</dbReference>
<dbReference type="GO" id="GO:0015679">
    <property type="term" value="P:plasma membrane copper ion transport"/>
    <property type="evidence" value="ECO:0007669"/>
    <property type="project" value="TreeGrafter"/>
</dbReference>